<feature type="transmembrane region" description="Helical" evidence="8">
    <location>
        <begin position="281"/>
        <end position="301"/>
    </location>
</feature>
<feature type="transmembrane region" description="Helical" evidence="8">
    <location>
        <begin position="90"/>
        <end position="110"/>
    </location>
</feature>
<feature type="transmembrane region" description="Helical" evidence="8">
    <location>
        <begin position="449"/>
        <end position="471"/>
    </location>
</feature>
<comment type="subcellular location">
    <subcellularLocation>
        <location evidence="1">Membrane</location>
        <topology evidence="1">Multi-pass membrane protein</topology>
    </subcellularLocation>
</comment>
<sequence length="507" mass="56484">MAEKDNYHNSFEKNDARVAESLSSSRVSSPDQDVLDEREEKRILRKVDLHLLIPLWFLFLIGFMDRINLGNVRLLGLEKDLHLKGNQFNIALQVFFVTYILFDIPVNILLKRSRPSYLISGMAFCWGIASLAQGFVKNHAALVACRLLLGIFEAGFTPGATYLMSMYYKRHEFQLRFNIFWTAGVIAGAVAGLLAYGLVNMGSLGGLAGWRWVLIIEGLMACVLSMITAFTLADWPKQARFLTPAQRDLWQKRTTNDVGGQAKMDKLTLSTFLRVIKDWKIWCGAFMYLTVGTSGYSTSLFIPSILSTLGYTGVESQVQSIPVWVVATVACFAVGVLSDRVKHRYGFIIFGLLFAMIGYAILIAQGPLPKPGGPPMGLPVRVRYMAVFFVVTGTYIAQPVVIVWLSNNLGGSYKRGIGSAIQICFGNFSGIIASNIFVAKSAPRYFSGYGTVMGLLFLCGLLSTVFAFGLIRENKKRDRGERDHLLQLSEEEQQNLGDDHPTFRFTM</sequence>
<dbReference type="GO" id="GO:0022857">
    <property type="term" value="F:transmembrane transporter activity"/>
    <property type="evidence" value="ECO:0007669"/>
    <property type="project" value="InterPro"/>
</dbReference>
<keyword evidence="2" id="KW-0813">Transport</keyword>
<organism evidence="10 11">
    <name type="scientific">Elsinoe australis</name>
    <dbReference type="NCBI Taxonomy" id="40998"/>
    <lineage>
        <taxon>Eukaryota</taxon>
        <taxon>Fungi</taxon>
        <taxon>Dikarya</taxon>
        <taxon>Ascomycota</taxon>
        <taxon>Pezizomycotina</taxon>
        <taxon>Dothideomycetes</taxon>
        <taxon>Dothideomycetidae</taxon>
        <taxon>Myriangiales</taxon>
        <taxon>Elsinoaceae</taxon>
        <taxon>Elsinoe</taxon>
    </lineage>
</organism>
<evidence type="ECO:0000259" key="9">
    <source>
        <dbReference type="PROSITE" id="PS50850"/>
    </source>
</evidence>
<evidence type="ECO:0000313" key="10">
    <source>
        <dbReference type="EMBL" id="TKX22097.1"/>
    </source>
</evidence>
<gene>
    <name evidence="10" type="ORF">C1H76_5730</name>
</gene>
<dbReference type="EMBL" id="PTQR01000074">
    <property type="protein sequence ID" value="TKX22097.1"/>
    <property type="molecule type" value="Genomic_DNA"/>
</dbReference>
<evidence type="ECO:0000256" key="8">
    <source>
        <dbReference type="SAM" id="Phobius"/>
    </source>
</evidence>
<dbReference type="InterPro" id="IPR036259">
    <property type="entry name" value="MFS_trans_sf"/>
</dbReference>
<evidence type="ECO:0000256" key="1">
    <source>
        <dbReference type="ARBA" id="ARBA00004141"/>
    </source>
</evidence>
<evidence type="ECO:0000256" key="6">
    <source>
        <dbReference type="ARBA" id="ARBA00037968"/>
    </source>
</evidence>
<dbReference type="Pfam" id="PF07690">
    <property type="entry name" value="MFS_1"/>
    <property type="match status" value="1"/>
</dbReference>
<keyword evidence="4 8" id="KW-1133">Transmembrane helix</keyword>
<feature type="transmembrane region" description="Helical" evidence="8">
    <location>
        <begin position="51"/>
        <end position="70"/>
    </location>
</feature>
<proteinExistence type="inferred from homology"/>
<dbReference type="PROSITE" id="PS50850">
    <property type="entry name" value="MFS"/>
    <property type="match status" value="1"/>
</dbReference>
<keyword evidence="5 8" id="KW-0472">Membrane</keyword>
<comment type="similarity">
    <text evidence="6">Belongs to the major facilitator superfamily. Allantoate permease family.</text>
</comment>
<evidence type="ECO:0000256" key="3">
    <source>
        <dbReference type="ARBA" id="ARBA00022692"/>
    </source>
</evidence>
<evidence type="ECO:0000256" key="7">
    <source>
        <dbReference type="SAM" id="MobiDB-lite"/>
    </source>
</evidence>
<dbReference type="FunFam" id="1.20.1250.20:FF:000068">
    <property type="entry name" value="MFS general substrate transporter"/>
    <property type="match status" value="1"/>
</dbReference>
<dbReference type="PANTHER" id="PTHR43791">
    <property type="entry name" value="PERMEASE-RELATED"/>
    <property type="match status" value="1"/>
</dbReference>
<feature type="transmembrane region" description="Helical" evidence="8">
    <location>
        <begin position="417"/>
        <end position="437"/>
    </location>
</feature>
<evidence type="ECO:0000256" key="4">
    <source>
        <dbReference type="ARBA" id="ARBA00022989"/>
    </source>
</evidence>
<feature type="transmembrane region" description="Helical" evidence="8">
    <location>
        <begin position="384"/>
        <end position="405"/>
    </location>
</feature>
<feature type="region of interest" description="Disordered" evidence="7">
    <location>
        <begin position="1"/>
        <end position="33"/>
    </location>
</feature>
<feature type="transmembrane region" description="Helical" evidence="8">
    <location>
        <begin position="177"/>
        <end position="198"/>
    </location>
</feature>
<evidence type="ECO:0000256" key="5">
    <source>
        <dbReference type="ARBA" id="ARBA00023136"/>
    </source>
</evidence>
<feature type="transmembrane region" description="Helical" evidence="8">
    <location>
        <begin position="210"/>
        <end position="233"/>
    </location>
</feature>
<feature type="transmembrane region" description="Helical" evidence="8">
    <location>
        <begin position="321"/>
        <end position="338"/>
    </location>
</feature>
<dbReference type="AlphaFoldDB" id="A0A4U7B424"/>
<evidence type="ECO:0000256" key="2">
    <source>
        <dbReference type="ARBA" id="ARBA00022448"/>
    </source>
</evidence>
<accession>A0A4U7B424</accession>
<keyword evidence="3 8" id="KW-0812">Transmembrane</keyword>
<comment type="caution">
    <text evidence="10">The sequence shown here is derived from an EMBL/GenBank/DDBJ whole genome shotgun (WGS) entry which is preliminary data.</text>
</comment>
<evidence type="ECO:0000313" key="11">
    <source>
        <dbReference type="Proteomes" id="UP000308133"/>
    </source>
</evidence>
<dbReference type="Gene3D" id="1.20.1250.20">
    <property type="entry name" value="MFS general substrate transporter like domains"/>
    <property type="match status" value="2"/>
</dbReference>
<feature type="domain" description="Major facilitator superfamily (MFS) profile" evidence="9">
    <location>
        <begin position="51"/>
        <end position="475"/>
    </location>
</feature>
<reference evidence="10 11" key="1">
    <citation type="submission" date="2018-02" db="EMBL/GenBank/DDBJ databases">
        <title>Draft genome sequences of Elsinoe sp., causing black scab on jojoba.</title>
        <authorList>
            <person name="Stodart B."/>
            <person name="Jeffress S."/>
            <person name="Ash G."/>
            <person name="Arun Chinnappa K."/>
        </authorList>
    </citation>
    <scope>NUCLEOTIDE SEQUENCE [LARGE SCALE GENOMIC DNA]</scope>
    <source>
        <strain evidence="10 11">Hillstone_2</strain>
    </source>
</reference>
<dbReference type="InterPro" id="IPR020846">
    <property type="entry name" value="MFS_dom"/>
</dbReference>
<dbReference type="PANTHER" id="PTHR43791:SF52">
    <property type="entry name" value="TRANSPORTER, PUTATIVE (AFU_ORTHOLOGUE AFUA_1G11820)-RELATED"/>
    <property type="match status" value="1"/>
</dbReference>
<dbReference type="InterPro" id="IPR011701">
    <property type="entry name" value="MFS"/>
</dbReference>
<feature type="compositionally biased region" description="Basic and acidic residues" evidence="7">
    <location>
        <begin position="1"/>
        <end position="18"/>
    </location>
</feature>
<feature type="transmembrane region" description="Helical" evidence="8">
    <location>
        <begin position="345"/>
        <end position="364"/>
    </location>
</feature>
<name>A0A4U7B424_9PEZI</name>
<dbReference type="GO" id="GO:0016020">
    <property type="term" value="C:membrane"/>
    <property type="evidence" value="ECO:0007669"/>
    <property type="project" value="UniProtKB-SubCell"/>
</dbReference>
<feature type="transmembrane region" description="Helical" evidence="8">
    <location>
        <begin position="141"/>
        <end position="165"/>
    </location>
</feature>
<dbReference type="SUPFAM" id="SSF103473">
    <property type="entry name" value="MFS general substrate transporter"/>
    <property type="match status" value="1"/>
</dbReference>
<dbReference type="Proteomes" id="UP000308133">
    <property type="component" value="Unassembled WGS sequence"/>
</dbReference>
<protein>
    <submittedName>
        <fullName evidence="10">MFS transporter-like protein 104</fullName>
    </submittedName>
</protein>
<feature type="transmembrane region" description="Helical" evidence="8">
    <location>
        <begin position="117"/>
        <end position="135"/>
    </location>
</feature>
<dbReference type="FunFam" id="1.20.1250.20:FF:000018">
    <property type="entry name" value="MFS transporter permease"/>
    <property type="match status" value="1"/>
</dbReference>